<evidence type="ECO:0000256" key="1">
    <source>
        <dbReference type="SAM" id="SignalP"/>
    </source>
</evidence>
<dbReference type="OrthoDB" id="9148874at2"/>
<evidence type="ECO:0008006" key="4">
    <source>
        <dbReference type="Google" id="ProtNLM"/>
    </source>
</evidence>
<dbReference type="EMBL" id="OCND01000005">
    <property type="protein sequence ID" value="SOD54745.1"/>
    <property type="molecule type" value="Genomic_DNA"/>
</dbReference>
<reference evidence="2 3" key="1">
    <citation type="submission" date="2017-09" db="EMBL/GenBank/DDBJ databases">
        <authorList>
            <person name="Ehlers B."/>
            <person name="Leendertz F.H."/>
        </authorList>
    </citation>
    <scope>NUCLEOTIDE SEQUENCE [LARGE SCALE GENOMIC DNA]</scope>
    <source>
        <strain evidence="2 3">CGMCC 1.10978</strain>
    </source>
</reference>
<evidence type="ECO:0000313" key="3">
    <source>
        <dbReference type="Proteomes" id="UP000219374"/>
    </source>
</evidence>
<evidence type="ECO:0000313" key="2">
    <source>
        <dbReference type="EMBL" id="SOD54745.1"/>
    </source>
</evidence>
<accession>A0A286D7W6</accession>
<keyword evidence="1" id="KW-0732">Signal</keyword>
<keyword evidence="3" id="KW-1185">Reference proteome</keyword>
<dbReference type="AlphaFoldDB" id="A0A286D7W6"/>
<sequence>MHGVLGRILVACVLLIAGHSAWAEPVPSCRLDQPGAQVAASITRLAIQGYARLGHPLPFQQVIANPDHQTSTPQALRIYVIKDGSVDAVGADGCLTGTMALTVGEELDPISVRGGCIAAAGRMEIRCSSQAVQMFGKQGTRPGLANPALLYVLAHELGHLLQRRPGEYAGRVEPIELAQSQPAKLDILRESCEPGLTGAEEEADRLAVQVLAALVPEPPYRERLFSSKGSMLWAVDQLNMAAIQWRSATLEREFISQPTPHKSFVPTVFPTPAETIDTNAKTFVCEVLTGTTGVIHYPGRATTHPVLEVRMQRVAEVLRVLAAQSPGTGAEQEYQPISILQEQLSDILTFMYRETGVYLEAVQDAICSRVNSDDPLDHCSP</sequence>
<dbReference type="RefSeq" id="WP_097122035.1">
    <property type="nucleotide sequence ID" value="NZ_OCND01000005.1"/>
</dbReference>
<proteinExistence type="predicted"/>
<feature type="chain" id="PRO_5013352599" description="DUF4157 domain-containing protein" evidence="1">
    <location>
        <begin position="24"/>
        <end position="381"/>
    </location>
</feature>
<name>A0A286D7W6_9GAMM</name>
<protein>
    <recommendedName>
        <fullName evidence="4">DUF4157 domain-containing protein</fullName>
    </recommendedName>
</protein>
<gene>
    <name evidence="2" type="ORF">SAMN06296416_1055</name>
</gene>
<dbReference type="Proteomes" id="UP000219374">
    <property type="component" value="Unassembled WGS sequence"/>
</dbReference>
<organism evidence="2 3">
    <name type="scientific">Pseudoxanthomonas wuyuanensis</name>
    <dbReference type="NCBI Taxonomy" id="1073196"/>
    <lineage>
        <taxon>Bacteria</taxon>
        <taxon>Pseudomonadati</taxon>
        <taxon>Pseudomonadota</taxon>
        <taxon>Gammaproteobacteria</taxon>
        <taxon>Lysobacterales</taxon>
        <taxon>Lysobacteraceae</taxon>
        <taxon>Pseudoxanthomonas</taxon>
    </lineage>
</organism>
<feature type="signal peptide" evidence="1">
    <location>
        <begin position="1"/>
        <end position="23"/>
    </location>
</feature>